<dbReference type="AlphaFoldDB" id="A0A1V5SDQ1"/>
<dbReference type="Proteomes" id="UP000485367">
    <property type="component" value="Unassembled WGS sequence"/>
</dbReference>
<dbReference type="PANTHER" id="PTHR43398">
    <property type="entry name" value="DOLICHOL-PHOSPHATE MANNOSYLTRANSFERASE SUBUNIT 1"/>
    <property type="match status" value="1"/>
</dbReference>
<comment type="caution">
    <text evidence="11">The sequence shown here is derived from an EMBL/GenBank/DDBJ whole genome shotgun (WGS) entry which is preliminary data.</text>
</comment>
<feature type="domain" description="GtrA/DPMS transmembrane" evidence="10">
    <location>
        <begin position="242"/>
        <end position="365"/>
    </location>
</feature>
<evidence type="ECO:0000256" key="6">
    <source>
        <dbReference type="ARBA" id="ARBA00022989"/>
    </source>
</evidence>
<keyword evidence="4 11" id="KW-0808">Transferase</keyword>
<keyword evidence="6 8" id="KW-1133">Transmembrane helix</keyword>
<proteinExistence type="inferred from homology"/>
<feature type="transmembrane region" description="Helical" evidence="8">
    <location>
        <begin position="278"/>
        <end position="295"/>
    </location>
</feature>
<evidence type="ECO:0000256" key="2">
    <source>
        <dbReference type="ARBA" id="ARBA00006739"/>
    </source>
</evidence>
<dbReference type="GO" id="GO:0047267">
    <property type="term" value="F:undecaprenyl-phosphate mannosyltransferase activity"/>
    <property type="evidence" value="ECO:0007669"/>
    <property type="project" value="UniProtKB-EC"/>
</dbReference>
<accession>A0A1V5SDQ1</accession>
<feature type="transmembrane region" description="Helical" evidence="8">
    <location>
        <begin position="342"/>
        <end position="359"/>
    </location>
</feature>
<dbReference type="SUPFAM" id="SSF53448">
    <property type="entry name" value="Nucleotide-diphospho-sugar transferases"/>
    <property type="match status" value="1"/>
</dbReference>
<feature type="domain" description="Glycosyltransferase 2-like" evidence="9">
    <location>
        <begin position="8"/>
        <end position="169"/>
    </location>
</feature>
<dbReference type="InterPro" id="IPR007267">
    <property type="entry name" value="GtrA_DPMS_TM"/>
</dbReference>
<evidence type="ECO:0000256" key="4">
    <source>
        <dbReference type="ARBA" id="ARBA00022679"/>
    </source>
</evidence>
<keyword evidence="3 11" id="KW-0328">Glycosyltransferase</keyword>
<dbReference type="InterPro" id="IPR039528">
    <property type="entry name" value="DPM1-like"/>
</dbReference>
<comment type="subcellular location">
    <subcellularLocation>
        <location evidence="1">Membrane</location>
        <topology evidence="1">Multi-pass membrane protein</topology>
    </subcellularLocation>
</comment>
<dbReference type="Pfam" id="PF04138">
    <property type="entry name" value="GtrA_DPMS_TM"/>
    <property type="match status" value="1"/>
</dbReference>
<evidence type="ECO:0000313" key="11">
    <source>
        <dbReference type="EMBL" id="OQA52444.1"/>
    </source>
</evidence>
<dbReference type="GO" id="GO:0009247">
    <property type="term" value="P:glycolipid biosynthetic process"/>
    <property type="evidence" value="ECO:0007669"/>
    <property type="project" value="TreeGrafter"/>
</dbReference>
<protein>
    <submittedName>
        <fullName evidence="11">Undecaprenyl-phosphate mannosyltransferase</fullName>
        <ecNumber evidence="11">2.4.1.54</ecNumber>
    </submittedName>
</protein>
<dbReference type="GO" id="GO:0004582">
    <property type="term" value="F:dolichyl-phosphate beta-D-mannosyltransferase activity"/>
    <property type="evidence" value="ECO:0007669"/>
    <property type="project" value="InterPro"/>
</dbReference>
<evidence type="ECO:0000259" key="10">
    <source>
        <dbReference type="Pfam" id="PF04138"/>
    </source>
</evidence>
<dbReference type="CDD" id="cd06442">
    <property type="entry name" value="DPM1_like"/>
    <property type="match status" value="1"/>
</dbReference>
<dbReference type="Gene3D" id="3.90.550.10">
    <property type="entry name" value="Spore Coat Polysaccharide Biosynthesis Protein SpsA, Chain A"/>
    <property type="match status" value="1"/>
</dbReference>
<organism evidence="11">
    <name type="scientific">candidate division WS2 bacterium ADurb.Bin280</name>
    <dbReference type="NCBI Taxonomy" id="1852829"/>
    <lineage>
        <taxon>Bacteria</taxon>
        <taxon>candidate division WS2</taxon>
    </lineage>
</organism>
<evidence type="ECO:0000259" key="9">
    <source>
        <dbReference type="Pfam" id="PF00535"/>
    </source>
</evidence>
<name>A0A1V5SDQ1_9BACT</name>
<dbReference type="EMBL" id="MWBO01000031">
    <property type="protein sequence ID" value="OQA52444.1"/>
    <property type="molecule type" value="Genomic_DNA"/>
</dbReference>
<dbReference type="EC" id="2.4.1.54" evidence="11"/>
<dbReference type="InterPro" id="IPR029044">
    <property type="entry name" value="Nucleotide-diphossugar_trans"/>
</dbReference>
<dbReference type="InterPro" id="IPR001173">
    <property type="entry name" value="Glyco_trans_2-like"/>
</dbReference>
<dbReference type="PANTHER" id="PTHR43398:SF1">
    <property type="entry name" value="DOLICHOL-PHOSPHATE MANNOSYLTRANSFERASE SUBUNIT 1"/>
    <property type="match status" value="1"/>
</dbReference>
<reference evidence="11" key="1">
    <citation type="submission" date="2017-02" db="EMBL/GenBank/DDBJ databases">
        <title>Delving into the versatile metabolic prowess of the omnipresent phylum Bacteroidetes.</title>
        <authorList>
            <person name="Nobu M.K."/>
            <person name="Mei R."/>
            <person name="Narihiro T."/>
            <person name="Kuroda K."/>
            <person name="Liu W.-T."/>
        </authorList>
    </citation>
    <scope>NUCLEOTIDE SEQUENCE</scope>
    <source>
        <strain evidence="11">ADurb.Bin280</strain>
    </source>
</reference>
<dbReference type="Pfam" id="PF00535">
    <property type="entry name" value="Glycos_transf_2"/>
    <property type="match status" value="1"/>
</dbReference>
<evidence type="ECO:0000256" key="5">
    <source>
        <dbReference type="ARBA" id="ARBA00022692"/>
    </source>
</evidence>
<feature type="transmembrane region" description="Helical" evidence="8">
    <location>
        <begin position="315"/>
        <end position="336"/>
    </location>
</feature>
<sequence>MGTEKNLIVIPTYNEKGNIKKIIDEIFNKADGVDILVVDDSSPDGTGKIVEEIAKKNKKVHLLNRTKKEGLGRAYVAGFKWGMSKGYEKFISMDADFSHPPEALNPLIALCDDQTVAIGSRYIRGGRIVGWDVKRYINSWGANFVVRLILAIKAKDATAGFKCYPLEFFKSIDLDAIQAAGYAFQVEMLLLAQENKFKLKETPIIFKDRVTGESKISGELSKSAKLVFKLFSQKKSVRQFVKFAIVGGINTLVDWVVYLPLRILLQNLVSLDIQLIRQIAKALSFVVSALSSYYMNRKWTFASKEKKVAVEASKFMIVAIVGLLINSAAFYVVTAYLDWIEFYGLVIATAVAMFWNFFVNKNWTFKK</sequence>
<dbReference type="GO" id="GO:0016020">
    <property type="term" value="C:membrane"/>
    <property type="evidence" value="ECO:0007669"/>
    <property type="project" value="UniProtKB-SubCell"/>
</dbReference>
<evidence type="ECO:0000256" key="7">
    <source>
        <dbReference type="ARBA" id="ARBA00023136"/>
    </source>
</evidence>
<feature type="transmembrane region" description="Helical" evidence="8">
    <location>
        <begin position="240"/>
        <end position="258"/>
    </location>
</feature>
<keyword evidence="5 8" id="KW-0812">Transmembrane</keyword>
<gene>
    <name evidence="11" type="ORF">BWY43_00511</name>
</gene>
<keyword evidence="7 8" id="KW-0472">Membrane</keyword>
<comment type="similarity">
    <text evidence="2">Belongs to the glycosyltransferase 2 family.</text>
</comment>
<evidence type="ECO:0000256" key="3">
    <source>
        <dbReference type="ARBA" id="ARBA00022676"/>
    </source>
</evidence>
<evidence type="ECO:0000256" key="8">
    <source>
        <dbReference type="SAM" id="Phobius"/>
    </source>
</evidence>
<dbReference type="FunFam" id="3.90.550.10:FF:000122">
    <property type="entry name" value="Dolichol-phosphate mannosyltransferase subunit 1"/>
    <property type="match status" value="1"/>
</dbReference>
<dbReference type="GO" id="GO:0000271">
    <property type="term" value="P:polysaccharide biosynthetic process"/>
    <property type="evidence" value="ECO:0007669"/>
    <property type="project" value="InterPro"/>
</dbReference>
<evidence type="ECO:0000256" key="1">
    <source>
        <dbReference type="ARBA" id="ARBA00004141"/>
    </source>
</evidence>